<evidence type="ECO:0000313" key="4">
    <source>
        <dbReference type="EMBL" id="KAK1692732.1"/>
    </source>
</evidence>
<reference evidence="4" key="1">
    <citation type="submission" date="2023-07" db="EMBL/GenBank/DDBJ databases">
        <title>A chromosome-level genome assembly of Lolium multiflorum.</title>
        <authorList>
            <person name="Chen Y."/>
            <person name="Copetti D."/>
            <person name="Kolliker R."/>
            <person name="Studer B."/>
        </authorList>
    </citation>
    <scope>NUCLEOTIDE SEQUENCE</scope>
    <source>
        <strain evidence="4">02402/16</strain>
        <tissue evidence="4">Leaf</tissue>
    </source>
</reference>
<keyword evidence="1" id="KW-0479">Metal-binding</keyword>
<dbReference type="Proteomes" id="UP001231189">
    <property type="component" value="Unassembled WGS sequence"/>
</dbReference>
<keyword evidence="1" id="KW-0862">Zinc</keyword>
<feature type="region of interest" description="Disordered" evidence="2">
    <location>
        <begin position="314"/>
        <end position="335"/>
    </location>
</feature>
<feature type="compositionally biased region" description="Polar residues" evidence="2">
    <location>
        <begin position="136"/>
        <end position="151"/>
    </location>
</feature>
<evidence type="ECO:0000256" key="2">
    <source>
        <dbReference type="SAM" id="MobiDB-lite"/>
    </source>
</evidence>
<dbReference type="GO" id="GO:0003676">
    <property type="term" value="F:nucleic acid binding"/>
    <property type="evidence" value="ECO:0007669"/>
    <property type="project" value="InterPro"/>
</dbReference>
<gene>
    <name evidence="4" type="ORF">QYE76_009429</name>
</gene>
<keyword evidence="1" id="KW-0863">Zinc-finger</keyword>
<evidence type="ECO:0000256" key="1">
    <source>
        <dbReference type="PROSITE-ProRule" id="PRU00047"/>
    </source>
</evidence>
<keyword evidence="5" id="KW-1185">Reference proteome</keyword>
<dbReference type="InterPro" id="IPR036875">
    <property type="entry name" value="Znf_CCHC_sf"/>
</dbReference>
<accession>A0AAD8X3C6</accession>
<sequence length="393" mass="44320">MASGGDDLGEAGVGPETRRVHDWVPEGMELRFAFLVNIRRERFIVDAKNQKKFQGGFDYRLPMDCNWSFRQFGEVICGPYPWGMHDEVEFKYYDGGIDWVKVSNDEELATMFAKHKEKEQFHVRLQNDVVVPAVGTSRTDSCRRNGSSSQNSSVRGASVSARRRGGSSNMGTGSRVPREVEPEYIDDEERLYSDVVQNLRRPCRAENRDECDNEAFVIDDEEVEDEDLPAIEWDPANSQMEEENKRLGNGHDSLLSYDGRGQAGNIQQYVHDYYSVAKFKATYAHALPALEGKQQWDPVDPGFKICPPVLKRAAGRPRKSRIRPRSEGAGLGPRRRKCTRCGGSGHFAKYCDNAVDPAFGECFDVSNDEQNDDQNEDAVEATSDDPIDDPIDE</sequence>
<evidence type="ECO:0000259" key="3">
    <source>
        <dbReference type="PROSITE" id="PS50158"/>
    </source>
</evidence>
<dbReference type="InterPro" id="IPR001878">
    <property type="entry name" value="Znf_CCHC"/>
</dbReference>
<dbReference type="SUPFAM" id="SSF54277">
    <property type="entry name" value="CAD &amp; PB1 domains"/>
    <property type="match status" value="1"/>
</dbReference>
<comment type="caution">
    <text evidence="4">The sequence shown here is derived from an EMBL/GenBank/DDBJ whole genome shotgun (WGS) entry which is preliminary data.</text>
</comment>
<dbReference type="SUPFAM" id="SSF57756">
    <property type="entry name" value="Retrovirus zinc finger-like domains"/>
    <property type="match status" value="1"/>
</dbReference>
<name>A0AAD8X3C6_LOLMU</name>
<evidence type="ECO:0000313" key="5">
    <source>
        <dbReference type="Proteomes" id="UP001231189"/>
    </source>
</evidence>
<protein>
    <recommendedName>
        <fullName evidence="3">CCHC-type domain-containing protein</fullName>
    </recommendedName>
</protein>
<dbReference type="PROSITE" id="PS50158">
    <property type="entry name" value="ZF_CCHC"/>
    <property type="match status" value="1"/>
</dbReference>
<feature type="region of interest" description="Disordered" evidence="2">
    <location>
        <begin position="364"/>
        <end position="393"/>
    </location>
</feature>
<proteinExistence type="predicted"/>
<feature type="region of interest" description="Disordered" evidence="2">
    <location>
        <begin position="136"/>
        <end position="178"/>
    </location>
</feature>
<organism evidence="4 5">
    <name type="scientific">Lolium multiflorum</name>
    <name type="common">Italian ryegrass</name>
    <name type="synonym">Lolium perenne subsp. multiflorum</name>
    <dbReference type="NCBI Taxonomy" id="4521"/>
    <lineage>
        <taxon>Eukaryota</taxon>
        <taxon>Viridiplantae</taxon>
        <taxon>Streptophyta</taxon>
        <taxon>Embryophyta</taxon>
        <taxon>Tracheophyta</taxon>
        <taxon>Spermatophyta</taxon>
        <taxon>Magnoliopsida</taxon>
        <taxon>Liliopsida</taxon>
        <taxon>Poales</taxon>
        <taxon>Poaceae</taxon>
        <taxon>BOP clade</taxon>
        <taxon>Pooideae</taxon>
        <taxon>Poodae</taxon>
        <taxon>Poeae</taxon>
        <taxon>Poeae Chloroplast Group 2 (Poeae type)</taxon>
        <taxon>Loliodinae</taxon>
        <taxon>Loliinae</taxon>
        <taxon>Lolium</taxon>
    </lineage>
</organism>
<feature type="compositionally biased region" description="Acidic residues" evidence="2">
    <location>
        <begin position="366"/>
        <end position="393"/>
    </location>
</feature>
<dbReference type="EMBL" id="JAUUTY010000001">
    <property type="protein sequence ID" value="KAK1692732.1"/>
    <property type="molecule type" value="Genomic_DNA"/>
</dbReference>
<feature type="domain" description="CCHC-type" evidence="3">
    <location>
        <begin position="336"/>
        <end position="351"/>
    </location>
</feature>
<dbReference type="AlphaFoldDB" id="A0AAD8X3C6"/>
<feature type="compositionally biased region" description="Basic residues" evidence="2">
    <location>
        <begin position="314"/>
        <end position="323"/>
    </location>
</feature>
<dbReference type="GO" id="GO:0008270">
    <property type="term" value="F:zinc ion binding"/>
    <property type="evidence" value="ECO:0007669"/>
    <property type="project" value="UniProtKB-KW"/>
</dbReference>